<dbReference type="SUPFAM" id="SSF56935">
    <property type="entry name" value="Porins"/>
    <property type="match status" value="1"/>
</dbReference>
<dbReference type="Pfam" id="PF13620">
    <property type="entry name" value="CarboxypepD_reg"/>
    <property type="match status" value="1"/>
</dbReference>
<dbReference type="InterPro" id="IPR057601">
    <property type="entry name" value="Oar-like_b-barrel"/>
</dbReference>
<dbReference type="GO" id="GO:0044718">
    <property type="term" value="P:siderophore transmembrane transport"/>
    <property type="evidence" value="ECO:0007669"/>
    <property type="project" value="TreeGrafter"/>
</dbReference>
<dbReference type="PANTHER" id="PTHR30069">
    <property type="entry name" value="TONB-DEPENDENT OUTER MEMBRANE RECEPTOR"/>
    <property type="match status" value="1"/>
</dbReference>
<dbReference type="GO" id="GO:0015344">
    <property type="term" value="F:siderophore uptake transmembrane transporter activity"/>
    <property type="evidence" value="ECO:0007669"/>
    <property type="project" value="TreeGrafter"/>
</dbReference>
<feature type="domain" description="TonB-dependent transporter Oar-like beta-barrel" evidence="7">
    <location>
        <begin position="244"/>
        <end position="315"/>
    </location>
</feature>
<dbReference type="GO" id="GO:0004180">
    <property type="term" value="F:carboxypeptidase activity"/>
    <property type="evidence" value="ECO:0007669"/>
    <property type="project" value="UniProtKB-KW"/>
</dbReference>
<dbReference type="SUPFAM" id="SSF49464">
    <property type="entry name" value="Carboxypeptidase regulatory domain-like"/>
    <property type="match status" value="1"/>
</dbReference>
<keyword evidence="3" id="KW-1134">Transmembrane beta strand</keyword>
<name>A0AAP2CHA9_9BACT</name>
<comment type="subcellular location">
    <subcellularLocation>
        <location evidence="1">Cell outer membrane</location>
        <topology evidence="1">Multi-pass membrane protein</topology>
    </subcellularLocation>
</comment>
<dbReference type="Pfam" id="PF25183">
    <property type="entry name" value="OMP_b-brl_4"/>
    <property type="match status" value="2"/>
</dbReference>
<dbReference type="AlphaFoldDB" id="A0AAP2CHA9"/>
<evidence type="ECO:0000313" key="9">
    <source>
        <dbReference type="Proteomes" id="UP001319104"/>
    </source>
</evidence>
<keyword evidence="4" id="KW-0812">Transmembrane</keyword>
<keyword evidence="2" id="KW-0813">Transport</keyword>
<dbReference type="Gene3D" id="2.60.40.1120">
    <property type="entry name" value="Carboxypeptidase-like, regulatory domain"/>
    <property type="match status" value="1"/>
</dbReference>
<accession>A0AAP2CHA9</accession>
<keyword evidence="8" id="KW-0121">Carboxypeptidase</keyword>
<dbReference type="RefSeq" id="WP_213944475.1">
    <property type="nucleotide sequence ID" value="NZ_JAHCMY010000002.1"/>
</dbReference>
<keyword evidence="6" id="KW-0998">Cell outer membrane</keyword>
<evidence type="ECO:0000256" key="2">
    <source>
        <dbReference type="ARBA" id="ARBA00022448"/>
    </source>
</evidence>
<sequence length="1083" mass="119773">MKHFLQCVVILALVLVGSGQVIGQGVTTSGLSGRVAESSGETLPGANVVAVHEPSGTRYGTTTNMEGRFSIPNMRVGGPYTVTISYIGFESSIYENVNLSLGQTQNLNITLQDDASELDEVVISARRDQVFDGNRTGASTNIGSERINSLPSIERGIQDFARLTPQANTRGNGISFAGTNNRYNQFAIDGTVNNDVFGLAADGTNGGQTGTQPISLDAIEEINVELAPFDVRMGGFTGGGINAVTRSGTNTFRGSAYYFVNNQNLTGTGVLPATEGERVPDYTERQYGFRVGGPIIKDKLFFFLNGELTERTQPQLFGIGEGSNITQDEINQVTSVINRISPNADIGDAGPFNQTTDTEKIFVRLDWNINNNNTFSIRHNYVNAEALSVFRNANTFVLSGGAQFFPSTTNTTVAELNSRFGNSASNELRIGYTTVRDDRGFVGTPFPYVQVDLGGGRNIQLGSEQFGTANTLNQDVFTLTNNFSVFKGKHTFTLGTHNEFYNIYNLFIRQAFGSYRYASLDDWLTVGTPGEVFPLTYDLSFSNVPNEPNWGAEFRAVQLGFYAQDEYQATDDLKLTFGVRVDVPIFPDDPSANPEFNNSPIANRFDVATNRMPGSNLLWSPRFGFNWDVNGDATFQLRGGVGIFSGRLPFVWLSNQFSNTGVEIARLQAQRQRGDFPEGFTFNPDPNNQPNAADLGLPTFTSEINVTDRRFRYPQVLRLNLGADYMIGDGYVFTFDGIYTQNFNNILYQNLNIAGLEDNQFTFFEGADNRRRFDGAFINPNFTDIVYLTNTNEGYTYNLTGQLSKQFENGLMANIGYTYGVAKDINPGNSSQAISNWRNVPTVGNPNNPELSFSQFMVPHRIVAAINYRKEYAGFLATSVGIFYNGQSGVPISFTYQGDMNRDGVFGNDLIYIPASRNEIVLYDRYVVENDQWVLVETADQQYNAINNFISNNSYLNGRRGDYAERNGGRTPFEHRFDVRVAQEIIVRNAGRLEVTFDVLNAGNLLNNEWGRSYAIQNAQFMTVAQFGNNPAAGAEPRTINGAPVAVDPNIPAFKADVRGDEAWLPNDFFSRWRAQLGVRYTF</sequence>
<evidence type="ECO:0000313" key="8">
    <source>
        <dbReference type="EMBL" id="MBS9523589.1"/>
    </source>
</evidence>
<dbReference type="Proteomes" id="UP001319104">
    <property type="component" value="Unassembled WGS sequence"/>
</dbReference>
<evidence type="ECO:0000256" key="5">
    <source>
        <dbReference type="ARBA" id="ARBA00023136"/>
    </source>
</evidence>
<reference evidence="8 9" key="1">
    <citation type="submission" date="2021-05" db="EMBL/GenBank/DDBJ databases">
        <authorList>
            <person name="Zhang Z.D."/>
            <person name="Osman G."/>
        </authorList>
    </citation>
    <scope>NUCLEOTIDE SEQUENCE [LARGE SCALE GENOMIC DNA]</scope>
    <source>
        <strain evidence="8 9">KCTC 32217</strain>
    </source>
</reference>
<dbReference type="PANTHER" id="PTHR30069:SF46">
    <property type="entry name" value="OAR PROTEIN"/>
    <property type="match status" value="1"/>
</dbReference>
<dbReference type="Gene3D" id="2.40.170.20">
    <property type="entry name" value="TonB-dependent receptor, beta-barrel domain"/>
    <property type="match status" value="1"/>
</dbReference>
<evidence type="ECO:0000256" key="1">
    <source>
        <dbReference type="ARBA" id="ARBA00004571"/>
    </source>
</evidence>
<evidence type="ECO:0000259" key="7">
    <source>
        <dbReference type="Pfam" id="PF25183"/>
    </source>
</evidence>
<evidence type="ECO:0000256" key="3">
    <source>
        <dbReference type="ARBA" id="ARBA00022452"/>
    </source>
</evidence>
<dbReference type="InterPro" id="IPR037066">
    <property type="entry name" value="Plug_dom_sf"/>
</dbReference>
<dbReference type="EMBL" id="JAHCMY010000002">
    <property type="protein sequence ID" value="MBS9523589.1"/>
    <property type="molecule type" value="Genomic_DNA"/>
</dbReference>
<evidence type="ECO:0000256" key="6">
    <source>
        <dbReference type="ARBA" id="ARBA00023237"/>
    </source>
</evidence>
<gene>
    <name evidence="8" type="ORF">KI659_06115</name>
</gene>
<dbReference type="GO" id="GO:0009279">
    <property type="term" value="C:cell outer membrane"/>
    <property type="evidence" value="ECO:0007669"/>
    <property type="project" value="UniProtKB-SubCell"/>
</dbReference>
<dbReference type="InterPro" id="IPR008969">
    <property type="entry name" value="CarboxyPept-like_regulatory"/>
</dbReference>
<dbReference type="InterPro" id="IPR039426">
    <property type="entry name" value="TonB-dep_rcpt-like"/>
</dbReference>
<dbReference type="Gene3D" id="2.170.130.10">
    <property type="entry name" value="TonB-dependent receptor, plug domain"/>
    <property type="match status" value="1"/>
</dbReference>
<organism evidence="8 9">
    <name type="scientific">Litoribacter ruber</name>
    <dbReference type="NCBI Taxonomy" id="702568"/>
    <lineage>
        <taxon>Bacteria</taxon>
        <taxon>Pseudomonadati</taxon>
        <taxon>Bacteroidota</taxon>
        <taxon>Cytophagia</taxon>
        <taxon>Cytophagales</taxon>
        <taxon>Cyclobacteriaceae</taxon>
        <taxon>Litoribacter</taxon>
    </lineage>
</organism>
<keyword evidence="9" id="KW-1185">Reference proteome</keyword>
<keyword evidence="8" id="KW-0378">Hydrolase</keyword>
<proteinExistence type="predicted"/>
<keyword evidence="8" id="KW-0645">Protease</keyword>
<keyword evidence="5" id="KW-0472">Membrane</keyword>
<protein>
    <submittedName>
        <fullName evidence="8">Carboxypeptidase regulatory-like domain-containing protein</fullName>
    </submittedName>
</protein>
<feature type="domain" description="TonB-dependent transporter Oar-like beta-barrel" evidence="7">
    <location>
        <begin position="322"/>
        <end position="1010"/>
    </location>
</feature>
<comment type="caution">
    <text evidence="8">The sequence shown here is derived from an EMBL/GenBank/DDBJ whole genome shotgun (WGS) entry which is preliminary data.</text>
</comment>
<evidence type="ECO:0000256" key="4">
    <source>
        <dbReference type="ARBA" id="ARBA00022692"/>
    </source>
</evidence>
<dbReference type="InterPro" id="IPR036942">
    <property type="entry name" value="Beta-barrel_TonB_sf"/>
</dbReference>